<dbReference type="Proteomes" id="UP000609346">
    <property type="component" value="Unassembled WGS sequence"/>
</dbReference>
<dbReference type="NCBIfam" id="NF002969">
    <property type="entry name" value="PRK03643.1"/>
    <property type="match status" value="1"/>
</dbReference>
<comment type="catalytic activity">
    <reaction evidence="3">
        <text>D-mannitol 1-phosphate + NAD(+) = beta-D-fructose 6-phosphate + NADH + H(+)</text>
        <dbReference type="Rhea" id="RHEA:19661"/>
        <dbReference type="ChEBI" id="CHEBI:15378"/>
        <dbReference type="ChEBI" id="CHEBI:57540"/>
        <dbReference type="ChEBI" id="CHEBI:57634"/>
        <dbReference type="ChEBI" id="CHEBI:57945"/>
        <dbReference type="ChEBI" id="CHEBI:61381"/>
        <dbReference type="EC" id="1.1.1.17"/>
    </reaction>
</comment>
<keyword evidence="7" id="KW-1185">Reference proteome</keyword>
<evidence type="ECO:0000313" key="6">
    <source>
        <dbReference type="EMBL" id="MBD3919808.1"/>
    </source>
</evidence>
<evidence type="ECO:0000313" key="7">
    <source>
        <dbReference type="Proteomes" id="UP000609346"/>
    </source>
</evidence>
<dbReference type="InterPro" id="IPR013131">
    <property type="entry name" value="Mannitol_DH_N"/>
</dbReference>
<reference evidence="6 7" key="1">
    <citation type="submission" date="2020-09" db="EMBL/GenBank/DDBJ databases">
        <title>Paenibacillus sp. strain PR3 16S rRNA gene Genome sequencing and assembly.</title>
        <authorList>
            <person name="Kim J."/>
        </authorList>
    </citation>
    <scope>NUCLEOTIDE SEQUENCE [LARGE SCALE GENOMIC DNA]</scope>
    <source>
        <strain evidence="6 7">PR3</strain>
    </source>
</reference>
<comment type="caution">
    <text evidence="6">The sequence shown here is derived from an EMBL/GenBank/DDBJ whole genome shotgun (WGS) entry which is preliminary data.</text>
</comment>
<evidence type="ECO:0000259" key="4">
    <source>
        <dbReference type="Pfam" id="PF01232"/>
    </source>
</evidence>
<keyword evidence="1" id="KW-0560">Oxidoreductase</keyword>
<dbReference type="Gene3D" id="3.40.50.720">
    <property type="entry name" value="NAD(P)-binding Rossmann-like Domain"/>
    <property type="match status" value="1"/>
</dbReference>
<gene>
    <name evidence="6" type="ORF">H8B09_13675</name>
</gene>
<dbReference type="EMBL" id="JACXZA010000003">
    <property type="protein sequence ID" value="MBD3919808.1"/>
    <property type="molecule type" value="Genomic_DNA"/>
</dbReference>
<organism evidence="6 7">
    <name type="scientific">Paenibacillus terricola</name>
    <dbReference type="NCBI Taxonomy" id="2763503"/>
    <lineage>
        <taxon>Bacteria</taxon>
        <taxon>Bacillati</taxon>
        <taxon>Bacillota</taxon>
        <taxon>Bacilli</taxon>
        <taxon>Bacillales</taxon>
        <taxon>Paenibacillaceae</taxon>
        <taxon>Paenibacillus</taxon>
    </lineage>
</organism>
<dbReference type="SUPFAM" id="SSF51735">
    <property type="entry name" value="NAD(P)-binding Rossmann-fold domains"/>
    <property type="match status" value="1"/>
</dbReference>
<dbReference type="Pfam" id="PF08125">
    <property type="entry name" value="Mannitol_dh_C"/>
    <property type="match status" value="1"/>
</dbReference>
<dbReference type="SUPFAM" id="SSF48179">
    <property type="entry name" value="6-phosphogluconate dehydrogenase C-terminal domain-like"/>
    <property type="match status" value="1"/>
</dbReference>
<proteinExistence type="predicted"/>
<dbReference type="InterPro" id="IPR013328">
    <property type="entry name" value="6PGD_dom2"/>
</dbReference>
<dbReference type="RefSeq" id="WP_318152616.1">
    <property type="nucleotide sequence ID" value="NZ_JACXZA010000003.1"/>
</dbReference>
<evidence type="ECO:0000256" key="3">
    <source>
        <dbReference type="ARBA" id="ARBA00048615"/>
    </source>
</evidence>
<feature type="domain" description="Mannitol dehydrogenase N-terminal" evidence="4">
    <location>
        <begin position="30"/>
        <end position="265"/>
    </location>
</feature>
<evidence type="ECO:0000256" key="1">
    <source>
        <dbReference type="ARBA" id="ARBA00023002"/>
    </source>
</evidence>
<keyword evidence="2" id="KW-0520">NAD</keyword>
<dbReference type="PANTHER" id="PTHR30524">
    <property type="entry name" value="MANNITOL-1-PHOSPHATE 5-DEHYDROGENASE"/>
    <property type="match status" value="1"/>
</dbReference>
<dbReference type="InterPro" id="IPR013118">
    <property type="entry name" value="Mannitol_DH_C"/>
</dbReference>
<dbReference type="InterPro" id="IPR008927">
    <property type="entry name" value="6-PGluconate_DH-like_C_sf"/>
</dbReference>
<evidence type="ECO:0000256" key="2">
    <source>
        <dbReference type="ARBA" id="ARBA00023027"/>
    </source>
</evidence>
<evidence type="ECO:0000259" key="5">
    <source>
        <dbReference type="Pfam" id="PF08125"/>
    </source>
</evidence>
<dbReference type="Gene3D" id="1.10.1040.10">
    <property type="entry name" value="N-(1-d-carboxylethyl)-l-norvaline Dehydrogenase, domain 2"/>
    <property type="match status" value="1"/>
</dbReference>
<feature type="domain" description="Mannitol dehydrogenase C-terminal" evidence="5">
    <location>
        <begin position="287"/>
        <end position="419"/>
    </location>
</feature>
<sequence length="497" mass="55927">MRETPNQLSRLTADDSSRERLATVTSEPVRVLQIGEGNFLRGFADWMIQQCRTQGLFQGGVAVTQPRPSGAKKLAELKQQDGLYTQLIRGLKNGQPIEETEVIAVFNAIIDPYLEWDRYMALADEPELQVVVSNTTEAGLRYIETAWTPQQPAESFPAKLTLLLYRRFETFGGDTSRGLIMLPCELLERNGDTLKECVLQHANDWSLPETFKQWVASHNRFLNSLVDRIVTGYPADDAEALFDKLQYRDALLNAAEPYHFWAIEAEPELERVLPFVKAGLNVVWTDDLKPYQLRKVRILNGAHTLMTPIGLLSGAEHVRGLMEDPSLGQWVRSTVANEIIPSVSIDETSLTAYANDVYDRYLNPFIRHRLLDIAMNSMSKFKARLLPTLIAYMESNQSLPEGLIRGLAALIRLYRVEQQADGSYSSTAFDGKPLLIRDDVSVLEEMAAAWSSGSSAAVADQVLSRTDWWGQDIRTLSGCDLGSAISEILEQWEDERR</sequence>
<dbReference type="Pfam" id="PF01232">
    <property type="entry name" value="Mannitol_dh"/>
    <property type="match status" value="1"/>
</dbReference>
<accession>A0ABR8MV07</accession>
<dbReference type="PANTHER" id="PTHR30524:SF0">
    <property type="entry name" value="ALTRONATE OXIDOREDUCTASE-RELATED"/>
    <property type="match status" value="1"/>
</dbReference>
<protein>
    <submittedName>
        <fullName evidence="6">Tagaturonate reductase</fullName>
    </submittedName>
</protein>
<name>A0ABR8MV07_9BACL</name>
<dbReference type="InterPro" id="IPR036291">
    <property type="entry name" value="NAD(P)-bd_dom_sf"/>
</dbReference>